<organism evidence="1 2">
    <name type="scientific">Legionella massiliensis</name>
    <dbReference type="NCBI Taxonomy" id="1034943"/>
    <lineage>
        <taxon>Bacteria</taxon>
        <taxon>Pseudomonadati</taxon>
        <taxon>Pseudomonadota</taxon>
        <taxon>Gammaproteobacteria</taxon>
        <taxon>Legionellales</taxon>
        <taxon>Legionellaceae</taxon>
        <taxon>Legionella</taxon>
    </lineage>
</organism>
<dbReference type="eggNOG" id="ENOG502ZZDC">
    <property type="taxonomic scope" value="Bacteria"/>
</dbReference>
<proteinExistence type="predicted"/>
<evidence type="ECO:0000313" key="1">
    <source>
        <dbReference type="EMBL" id="CDZ78352.1"/>
    </source>
</evidence>
<gene>
    <name evidence="1" type="ORF">BN59_02662</name>
</gene>
<dbReference type="RefSeq" id="WP_043874854.1">
    <property type="nucleotide sequence ID" value="NZ_CCVW01000003.1"/>
</dbReference>
<accession>A0A078KZ87</accession>
<evidence type="ECO:0000313" key="2">
    <source>
        <dbReference type="Proteomes" id="UP000044071"/>
    </source>
</evidence>
<dbReference type="OrthoDB" id="5652338at2"/>
<name>A0A078KZ87_9GAMM</name>
<protein>
    <submittedName>
        <fullName evidence="1">Uncharacterized protein</fullName>
    </submittedName>
</protein>
<dbReference type="EMBL" id="CCSB01000003">
    <property type="protein sequence ID" value="CDZ78352.1"/>
    <property type="molecule type" value="Genomic_DNA"/>
</dbReference>
<keyword evidence="2" id="KW-1185">Reference proteome</keyword>
<reference evidence="1 2" key="1">
    <citation type="submission" date="2014-06" db="EMBL/GenBank/DDBJ databases">
        <authorList>
            <person name="Urmite Genomes Urmite Genomes"/>
        </authorList>
    </citation>
    <scope>NUCLEOTIDE SEQUENCE [LARGE SCALE GENOMIC DNA]</scope>
</reference>
<dbReference type="AlphaFoldDB" id="A0A078KZ87"/>
<dbReference type="Proteomes" id="UP000044071">
    <property type="component" value="Unassembled WGS sequence"/>
</dbReference>
<sequence>MRSKIVNTRATDKALIIGITRDLDNIARNERQEIINETVSIINKAVFPRANAYNEEPLKKLFIDLYNESNSSEEKALIKETWKSKISPQEKINFIAAIANKNSEIPSRKFIEKINDFIKIINDDENLQSFLANPQHYIYNKAGLSAYQQQFLKQLLEDPEFSSLPSIRGKAVISTEIETPITYYTKEIDFPSYGSSDAARFKQCINKEVENEVLAKGRKQYNGPPIGGMGALVSYNRTSIEKAAKGMKKMGTGACQNFAQLGADHLLKLMEEGKIAQQHIKMVSHNNKLGSHTFLLLGHNSDDLTDLSNCLIIDGWAVAMGHKPSSGVFTLETYPFPSMTTNLVLCYDNQAPVLSQSNSENDAPSLNHELGQRLAQGGLFSRTSAIQREEAVSSKQKAVIDFLNGLSGLTGNSTKEALFKNLIDSVIDKTITPEQGAKMAALAFHARSIEVERGCYTWRGVGPANEAVLDYMNNPAIVKLWSNYAMKQGITSESAPQINETLLSKIVTSLNKTEDHSYGKDVENSYDL</sequence>
<dbReference type="STRING" id="1034943.BN59_02662"/>